<dbReference type="PANTHER" id="PTHR34512">
    <property type="entry name" value="CELL SURFACE PROTEIN"/>
    <property type="match status" value="1"/>
</dbReference>
<gene>
    <name evidence="3" type="ORF">BJ998_003867</name>
</gene>
<comment type="caution">
    <text evidence="3">The sequence shown here is derived from an EMBL/GenBank/DDBJ whole genome shotgun (WGS) entry which is preliminary data.</text>
</comment>
<feature type="domain" description="Pyrrolo-quinoline quinone repeat" evidence="2">
    <location>
        <begin position="61"/>
        <end position="195"/>
    </location>
</feature>
<keyword evidence="4" id="KW-1185">Reference proteome</keyword>
<dbReference type="PROSITE" id="PS51257">
    <property type="entry name" value="PROKAR_LIPOPROTEIN"/>
    <property type="match status" value="1"/>
</dbReference>
<feature type="chain" id="PRO_5038841669" evidence="1">
    <location>
        <begin position="18"/>
        <end position="443"/>
    </location>
</feature>
<reference evidence="3 4" key="1">
    <citation type="submission" date="2020-08" db="EMBL/GenBank/DDBJ databases">
        <title>Sequencing the genomes of 1000 actinobacteria strains.</title>
        <authorList>
            <person name="Klenk H.-P."/>
        </authorList>
    </citation>
    <scope>NUCLEOTIDE SEQUENCE [LARGE SCALE GENOMIC DNA]</scope>
    <source>
        <strain evidence="3 4">DSM 43851</strain>
    </source>
</reference>
<dbReference type="SUPFAM" id="SSF50998">
    <property type="entry name" value="Quinoprotein alcohol dehydrogenase-like"/>
    <property type="match status" value="2"/>
</dbReference>
<dbReference type="InterPro" id="IPR002372">
    <property type="entry name" value="PQQ_rpt_dom"/>
</dbReference>
<dbReference type="InterPro" id="IPR015943">
    <property type="entry name" value="WD40/YVTN_repeat-like_dom_sf"/>
</dbReference>
<accession>A0A7W9NHW8</accession>
<sequence length="443" mass="45529">MRWVWIGLVLSVAACTATPPPLPVPTTTVLQPVAAGDWLTYHRDNQRGGEQYSLAPPGTLSLAWHTKLDGAVYGEPLVVGSRILAATQNDTVYALAPATGQVQWHTHLGTPMPKKGVPCGDMDTVGITGTMAYDRVTGRVFAVAETAGGSHTLVGLDVATGTVVVRAMADPPKGDTVAYLQSGGLTVNDDRVFFSYGGLPGDCGNYVGTVMSMRTDGTDAHSYTVPTRRKAGFSGPAGGVVDNSRLLYVAGAGASTGGEYDDSDSVLVLAAGKLNRVDIFTPPNWGDDNANGLDLGATSPAMIGSHVLVTGNRGISYVLDETDLSHVVSQLETCPSQGAPAVSANLVVIPCANGPKAMDYDSHGQLTPLWTSPVAAAGSPTVGNGAVWVVDPAGGVLYALDVSKGTVRGQVQIGPTPRFASPTLSTDHAYVGTMDGVVSVAGA</sequence>
<dbReference type="AlphaFoldDB" id="A0A7W9NHW8"/>
<proteinExistence type="predicted"/>
<name>A0A7W9NHW8_9PSEU</name>
<evidence type="ECO:0000259" key="2">
    <source>
        <dbReference type="Pfam" id="PF13360"/>
    </source>
</evidence>
<dbReference type="Gene3D" id="2.130.10.10">
    <property type="entry name" value="YVTN repeat-like/Quinoprotein amine dehydrogenase"/>
    <property type="match status" value="1"/>
</dbReference>
<evidence type="ECO:0000313" key="3">
    <source>
        <dbReference type="EMBL" id="MBB5892671.1"/>
    </source>
</evidence>
<protein>
    <submittedName>
        <fullName evidence="3">Outer membrane protein assembly factor BamB</fullName>
    </submittedName>
</protein>
<evidence type="ECO:0000256" key="1">
    <source>
        <dbReference type="SAM" id="SignalP"/>
    </source>
</evidence>
<evidence type="ECO:0000313" key="4">
    <source>
        <dbReference type="Proteomes" id="UP000585638"/>
    </source>
</evidence>
<dbReference type="Gene3D" id="2.40.128.630">
    <property type="match status" value="1"/>
</dbReference>
<dbReference type="InterPro" id="IPR011047">
    <property type="entry name" value="Quinoprotein_ADH-like_sf"/>
</dbReference>
<organism evidence="3 4">
    <name type="scientific">Kutzneria kofuensis</name>
    <dbReference type="NCBI Taxonomy" id="103725"/>
    <lineage>
        <taxon>Bacteria</taxon>
        <taxon>Bacillati</taxon>
        <taxon>Actinomycetota</taxon>
        <taxon>Actinomycetes</taxon>
        <taxon>Pseudonocardiales</taxon>
        <taxon>Pseudonocardiaceae</taxon>
        <taxon>Kutzneria</taxon>
    </lineage>
</organism>
<keyword evidence="1" id="KW-0732">Signal</keyword>
<dbReference type="PANTHER" id="PTHR34512:SF30">
    <property type="entry name" value="OUTER MEMBRANE PROTEIN ASSEMBLY FACTOR BAMB"/>
    <property type="match status" value="1"/>
</dbReference>
<dbReference type="RefSeq" id="WP_184863555.1">
    <property type="nucleotide sequence ID" value="NZ_BAAAWY010000001.1"/>
</dbReference>
<dbReference type="Proteomes" id="UP000585638">
    <property type="component" value="Unassembled WGS sequence"/>
</dbReference>
<dbReference type="InterPro" id="IPR018391">
    <property type="entry name" value="PQQ_b-propeller_rpt"/>
</dbReference>
<feature type="signal peptide" evidence="1">
    <location>
        <begin position="1"/>
        <end position="17"/>
    </location>
</feature>
<dbReference type="SMART" id="SM00564">
    <property type="entry name" value="PQQ"/>
    <property type="match status" value="2"/>
</dbReference>
<dbReference type="Pfam" id="PF13360">
    <property type="entry name" value="PQQ_2"/>
    <property type="match status" value="1"/>
</dbReference>
<dbReference type="EMBL" id="JACHIR010000001">
    <property type="protein sequence ID" value="MBB5892671.1"/>
    <property type="molecule type" value="Genomic_DNA"/>
</dbReference>